<evidence type="ECO:0000313" key="3">
    <source>
        <dbReference type="EMBL" id="VDN49174.1"/>
    </source>
</evidence>
<dbReference type="EMBL" id="LR130778">
    <property type="protein sequence ID" value="VDN49174.1"/>
    <property type="molecule type" value="Genomic_DNA"/>
</dbReference>
<feature type="transmembrane region" description="Helical" evidence="1">
    <location>
        <begin position="12"/>
        <end position="31"/>
    </location>
</feature>
<feature type="transmembrane region" description="Helical" evidence="1">
    <location>
        <begin position="51"/>
        <end position="69"/>
    </location>
</feature>
<feature type="transmembrane region" description="Helical" evidence="1">
    <location>
        <begin position="81"/>
        <end position="98"/>
    </location>
</feature>
<dbReference type="GO" id="GO:0080120">
    <property type="term" value="P:CAAX-box protein maturation"/>
    <property type="evidence" value="ECO:0007669"/>
    <property type="project" value="UniProtKB-ARBA"/>
</dbReference>
<protein>
    <recommendedName>
        <fullName evidence="2">CAAX prenyl protease 2/Lysostaphin resistance protein A-like domain-containing protein</fullName>
    </recommendedName>
</protein>
<reference evidence="3 4" key="1">
    <citation type="submission" date="2018-09" db="EMBL/GenBank/DDBJ databases">
        <authorList>
            <person name="Postec A."/>
        </authorList>
    </citation>
    <scope>NUCLEOTIDE SEQUENCE [LARGE SCALE GENOMIC DNA]</scope>
    <source>
        <strain evidence="3">70B-A</strain>
    </source>
</reference>
<dbReference type="KEGG" id="cbar:PATL70BA_3249"/>
<name>A0A3P7P1C0_9FIRM</name>
<proteinExistence type="predicted"/>
<sequence length="157" mass="18228">MESIGFGKRNLIKSIILSTILSTIIVLINLIPGLMSGRQFQSLSRLGSQFLYYFVIIALVEEIVFRGFIQTRIYGMIKKPVVAILLTSFMFMSMHIPFQMGAAHMDFFTYISNNFVTLIFTFGWHIIFNYLYAKYNSIAAPTIFHAFMDWSNYLFIR</sequence>
<evidence type="ECO:0000313" key="4">
    <source>
        <dbReference type="Proteomes" id="UP000279029"/>
    </source>
</evidence>
<dbReference type="AlphaFoldDB" id="A0A3P7P1C0"/>
<accession>A0A3P7P1C0</accession>
<gene>
    <name evidence="3" type="ORF">PATL70BA_3249</name>
</gene>
<keyword evidence="1" id="KW-1133">Transmembrane helix</keyword>
<dbReference type="GO" id="GO:0004175">
    <property type="term" value="F:endopeptidase activity"/>
    <property type="evidence" value="ECO:0007669"/>
    <property type="project" value="UniProtKB-ARBA"/>
</dbReference>
<dbReference type="RefSeq" id="WP_172596287.1">
    <property type="nucleotide sequence ID" value="NZ_LR130778.1"/>
</dbReference>
<keyword evidence="1" id="KW-0472">Membrane</keyword>
<dbReference type="Proteomes" id="UP000279029">
    <property type="component" value="Chromosome"/>
</dbReference>
<keyword evidence="1" id="KW-0812">Transmembrane</keyword>
<evidence type="ECO:0000256" key="1">
    <source>
        <dbReference type="SAM" id="Phobius"/>
    </source>
</evidence>
<dbReference type="Pfam" id="PF02517">
    <property type="entry name" value="Rce1-like"/>
    <property type="match status" value="1"/>
</dbReference>
<feature type="domain" description="CAAX prenyl protease 2/Lysostaphin resistance protein A-like" evidence="2">
    <location>
        <begin position="49"/>
        <end position="150"/>
    </location>
</feature>
<evidence type="ECO:0000259" key="2">
    <source>
        <dbReference type="Pfam" id="PF02517"/>
    </source>
</evidence>
<feature type="transmembrane region" description="Helical" evidence="1">
    <location>
        <begin position="110"/>
        <end position="132"/>
    </location>
</feature>
<organism evidence="3 4">
    <name type="scientific">Petrocella atlantisensis</name>
    <dbReference type="NCBI Taxonomy" id="2173034"/>
    <lineage>
        <taxon>Bacteria</taxon>
        <taxon>Bacillati</taxon>
        <taxon>Bacillota</taxon>
        <taxon>Clostridia</taxon>
        <taxon>Lachnospirales</taxon>
        <taxon>Vallitaleaceae</taxon>
        <taxon>Petrocella</taxon>
    </lineage>
</organism>
<keyword evidence="4" id="KW-1185">Reference proteome</keyword>
<dbReference type="InterPro" id="IPR003675">
    <property type="entry name" value="Rce1/LyrA-like_dom"/>
</dbReference>